<feature type="non-terminal residue" evidence="1">
    <location>
        <position position="43"/>
    </location>
</feature>
<gene>
    <name evidence="1" type="ORF">EVA_19437</name>
</gene>
<comment type="caution">
    <text evidence="1">The sequence shown here is derived from an EMBL/GenBank/DDBJ whole genome shotgun (WGS) entry which is preliminary data.</text>
</comment>
<organism evidence="1">
    <name type="scientific">gut metagenome</name>
    <dbReference type="NCBI Taxonomy" id="749906"/>
    <lineage>
        <taxon>unclassified sequences</taxon>
        <taxon>metagenomes</taxon>
        <taxon>organismal metagenomes</taxon>
    </lineage>
</organism>
<dbReference type="AlphaFoldDB" id="J9FSA3"/>
<sequence length="43" mass="5059">MKTLVEIKALRENGLIEEAYQECLALWQTMPEDRDVRTDFAKC</sequence>
<dbReference type="EMBL" id="AMCI01007529">
    <property type="protein sequence ID" value="EJW92457.1"/>
    <property type="molecule type" value="Genomic_DNA"/>
</dbReference>
<reference evidence="1" key="1">
    <citation type="journal article" date="2012" name="PLoS ONE">
        <title>Gene sets for utilization of primary and secondary nutrition supplies in the distal gut of endangered iberian lynx.</title>
        <authorList>
            <person name="Alcaide M."/>
            <person name="Messina E."/>
            <person name="Richter M."/>
            <person name="Bargiela R."/>
            <person name="Peplies J."/>
            <person name="Huws S.A."/>
            <person name="Newbold C.J."/>
            <person name="Golyshin P.N."/>
            <person name="Simon M.A."/>
            <person name="Lopez G."/>
            <person name="Yakimov M.M."/>
            <person name="Ferrer M."/>
        </authorList>
    </citation>
    <scope>NUCLEOTIDE SEQUENCE</scope>
</reference>
<protein>
    <submittedName>
        <fullName evidence="1">Uncharacterized protein</fullName>
    </submittedName>
</protein>
<name>J9FSA3_9ZZZZ</name>
<accession>J9FSA3</accession>
<proteinExistence type="predicted"/>
<evidence type="ECO:0000313" key="1">
    <source>
        <dbReference type="EMBL" id="EJW92457.1"/>
    </source>
</evidence>